<keyword evidence="3" id="KW-0853">WD repeat</keyword>
<dbReference type="EnsemblMetazoa" id="HelroT162397">
    <property type="protein sequence ID" value="HelroP162397"/>
    <property type="gene ID" value="HelroG162397"/>
</dbReference>
<evidence type="ECO:0000256" key="2">
    <source>
        <dbReference type="ARBA" id="ARBA00022490"/>
    </source>
</evidence>
<dbReference type="PANTHER" id="PTHR12442:SF12">
    <property type="entry name" value="DYNEIN AXONEMAL INTERMEDIATE CHAIN 4"/>
    <property type="match status" value="1"/>
</dbReference>
<evidence type="ECO:0000256" key="3">
    <source>
        <dbReference type="ARBA" id="ARBA00022574"/>
    </source>
</evidence>
<dbReference type="HOGENOM" id="CLU_730127_0_0_1"/>
<accession>T1ESL8</accession>
<reference evidence="11" key="1">
    <citation type="submission" date="2012-12" db="EMBL/GenBank/DDBJ databases">
        <authorList>
            <person name="Hellsten U."/>
            <person name="Grimwood J."/>
            <person name="Chapman J.A."/>
            <person name="Shapiro H."/>
            <person name="Aerts A."/>
            <person name="Otillar R.P."/>
            <person name="Terry A.Y."/>
            <person name="Boore J.L."/>
            <person name="Simakov O."/>
            <person name="Marletaz F."/>
            <person name="Cho S.-J."/>
            <person name="Edsinger-Gonzales E."/>
            <person name="Havlak P."/>
            <person name="Kuo D.-H."/>
            <person name="Larsson T."/>
            <person name="Lv J."/>
            <person name="Arendt D."/>
            <person name="Savage R."/>
            <person name="Osoegawa K."/>
            <person name="de Jong P."/>
            <person name="Lindberg D.R."/>
            <person name="Seaver E.C."/>
            <person name="Weisblat D.A."/>
            <person name="Putnam N.H."/>
            <person name="Grigoriev I.V."/>
            <person name="Rokhsar D.S."/>
        </authorList>
    </citation>
    <scope>NUCLEOTIDE SEQUENCE</scope>
</reference>
<dbReference type="OrthoDB" id="10259804at2759"/>
<keyword evidence="5" id="KW-0969">Cilium</keyword>
<dbReference type="KEGG" id="hro:HELRODRAFT_162397"/>
<proteinExistence type="predicted"/>
<dbReference type="InterPro" id="IPR050687">
    <property type="entry name" value="Dynein_IC"/>
</dbReference>
<protein>
    <submittedName>
        <fullName evidence="9 10">Uncharacterized protein</fullName>
    </submittedName>
</protein>
<gene>
    <name evidence="10" type="primary">20199568</name>
    <name evidence="9" type="ORF">HELRODRAFT_162397</name>
</gene>
<dbReference type="EMBL" id="AMQM01001077">
    <property type="status" value="NOT_ANNOTATED_CDS"/>
    <property type="molecule type" value="Genomic_DNA"/>
</dbReference>
<dbReference type="PANTHER" id="PTHR12442">
    <property type="entry name" value="DYNEIN INTERMEDIATE CHAIN"/>
    <property type="match status" value="1"/>
</dbReference>
<comment type="subcellular location">
    <subcellularLocation>
        <location evidence="1">Cytoplasm</location>
        <location evidence="1">Cytoskeleton</location>
        <location evidence="1">Cilium axoneme</location>
    </subcellularLocation>
</comment>
<dbReference type="GO" id="GO:0005930">
    <property type="term" value="C:axoneme"/>
    <property type="evidence" value="ECO:0007669"/>
    <property type="project" value="UniProtKB-SubCell"/>
</dbReference>
<keyword evidence="2" id="KW-0963">Cytoplasm</keyword>
<evidence type="ECO:0000256" key="1">
    <source>
        <dbReference type="ARBA" id="ARBA00004430"/>
    </source>
</evidence>
<dbReference type="InParanoid" id="T1ESL8"/>
<dbReference type="RefSeq" id="XP_009022862.1">
    <property type="nucleotide sequence ID" value="XM_009024614.1"/>
</dbReference>
<dbReference type="EMBL" id="KB097143">
    <property type="protein sequence ID" value="ESN98927.1"/>
    <property type="molecule type" value="Genomic_DNA"/>
</dbReference>
<evidence type="ECO:0000256" key="4">
    <source>
        <dbReference type="ARBA" id="ARBA00022737"/>
    </source>
</evidence>
<dbReference type="AlphaFoldDB" id="T1ESL8"/>
<organism evidence="10 11">
    <name type="scientific">Helobdella robusta</name>
    <name type="common">Californian leech</name>
    <dbReference type="NCBI Taxonomy" id="6412"/>
    <lineage>
        <taxon>Eukaryota</taxon>
        <taxon>Metazoa</taxon>
        <taxon>Spiralia</taxon>
        <taxon>Lophotrochozoa</taxon>
        <taxon>Annelida</taxon>
        <taxon>Clitellata</taxon>
        <taxon>Hirudinea</taxon>
        <taxon>Rhynchobdellida</taxon>
        <taxon>Glossiphoniidae</taxon>
        <taxon>Helobdella</taxon>
    </lineage>
</organism>
<feature type="region of interest" description="Disordered" evidence="8">
    <location>
        <begin position="1"/>
        <end position="25"/>
    </location>
</feature>
<reference evidence="10" key="3">
    <citation type="submission" date="2015-06" db="UniProtKB">
        <authorList>
            <consortium name="EnsemblMetazoa"/>
        </authorList>
    </citation>
    <scope>IDENTIFICATION</scope>
</reference>
<evidence type="ECO:0000256" key="6">
    <source>
        <dbReference type="ARBA" id="ARBA00023212"/>
    </source>
</evidence>
<keyword evidence="7" id="KW-0966">Cell projection</keyword>
<evidence type="ECO:0000313" key="10">
    <source>
        <dbReference type="EnsemblMetazoa" id="HelroP162397"/>
    </source>
</evidence>
<evidence type="ECO:0000256" key="7">
    <source>
        <dbReference type="ARBA" id="ARBA00023273"/>
    </source>
</evidence>
<keyword evidence="11" id="KW-1185">Reference proteome</keyword>
<reference evidence="9 11" key="2">
    <citation type="journal article" date="2013" name="Nature">
        <title>Insights into bilaterian evolution from three spiralian genomes.</title>
        <authorList>
            <person name="Simakov O."/>
            <person name="Marletaz F."/>
            <person name="Cho S.J."/>
            <person name="Edsinger-Gonzales E."/>
            <person name="Havlak P."/>
            <person name="Hellsten U."/>
            <person name="Kuo D.H."/>
            <person name="Larsson T."/>
            <person name="Lv J."/>
            <person name="Arendt D."/>
            <person name="Savage R."/>
            <person name="Osoegawa K."/>
            <person name="de Jong P."/>
            <person name="Grimwood J."/>
            <person name="Chapman J.A."/>
            <person name="Shapiro H."/>
            <person name="Aerts A."/>
            <person name="Otillar R.P."/>
            <person name="Terry A.Y."/>
            <person name="Boore J.L."/>
            <person name="Grigoriev I.V."/>
            <person name="Lindberg D.R."/>
            <person name="Seaver E.C."/>
            <person name="Weisblat D.A."/>
            <person name="Putnam N.H."/>
            <person name="Rokhsar D.S."/>
        </authorList>
    </citation>
    <scope>NUCLEOTIDE SEQUENCE</scope>
</reference>
<evidence type="ECO:0000313" key="9">
    <source>
        <dbReference type="EMBL" id="ESN98927.1"/>
    </source>
</evidence>
<name>T1ESL8_HELRO</name>
<sequence>MSKNLKRSDSTSSISKHQRIKPKFSNQQKYDVEKTFIGKDDVIPLNDSRLIRKLQNENKSIQPKVFDQEGHDVTPKPLTLTIKKKLNGLQETNEIAVAENVEDIKHVSNMEKSLDRSFVSVTSTTSSNDLQKSYFNNAKRTSHPFSRTIFGSIVVAAGQRDQTLESFETFHNFQTSKKDEKFKGNLMWKKGNIDDEIEVHLSESDNVSLLELPSITVPPYDSEEMERVTQQNERYAELSLSRDNSDKYVSRSMNTFNNGLKAKFTQTALQHSSNKETYVSKWDLYDTYETNGSTIEDSFNVDKNGEIKFLNEKDDTSIHFLQNDAPLDFNEILNKAAFKYSLLVLERAMQMNTSQNKQAAYLMLPGSHFTDEGAFIGVF</sequence>
<evidence type="ECO:0000256" key="8">
    <source>
        <dbReference type="SAM" id="MobiDB-lite"/>
    </source>
</evidence>
<keyword evidence="4" id="KW-0677">Repeat</keyword>
<evidence type="ECO:0000256" key="5">
    <source>
        <dbReference type="ARBA" id="ARBA00023069"/>
    </source>
</evidence>
<dbReference type="STRING" id="6412.T1ESL8"/>
<dbReference type="GeneID" id="20199568"/>
<evidence type="ECO:0000313" key="11">
    <source>
        <dbReference type="Proteomes" id="UP000015101"/>
    </source>
</evidence>
<keyword evidence="6" id="KW-0206">Cytoskeleton</keyword>
<dbReference type="Proteomes" id="UP000015101">
    <property type="component" value="Unassembled WGS sequence"/>
</dbReference>
<dbReference type="CTD" id="20199568"/>